<evidence type="ECO:0000313" key="2">
    <source>
        <dbReference type="Proteomes" id="UP001249851"/>
    </source>
</evidence>
<dbReference type="PANTHER" id="PTHR33361:SF2">
    <property type="entry name" value="DUF885 DOMAIN-CONTAINING PROTEIN"/>
    <property type="match status" value="1"/>
</dbReference>
<reference evidence="1" key="2">
    <citation type="journal article" date="2023" name="Science">
        <title>Genomic signatures of disease resistance in endangered staghorn corals.</title>
        <authorList>
            <person name="Vollmer S.V."/>
            <person name="Selwyn J.D."/>
            <person name="Despard B.A."/>
            <person name="Roesel C.L."/>
        </authorList>
    </citation>
    <scope>NUCLEOTIDE SEQUENCE</scope>
    <source>
        <strain evidence="1">K2</strain>
    </source>
</reference>
<name>A0AAD9QSB6_ACRCE</name>
<comment type="caution">
    <text evidence="1">The sequence shown here is derived from an EMBL/GenBank/DDBJ whole genome shotgun (WGS) entry which is preliminary data.</text>
</comment>
<evidence type="ECO:0000313" key="1">
    <source>
        <dbReference type="EMBL" id="KAK2566471.1"/>
    </source>
</evidence>
<dbReference type="EMBL" id="JARQWQ010000017">
    <property type="protein sequence ID" value="KAK2566471.1"/>
    <property type="molecule type" value="Genomic_DNA"/>
</dbReference>
<gene>
    <name evidence="1" type="ORF">P5673_009992</name>
</gene>
<organism evidence="1 2">
    <name type="scientific">Acropora cervicornis</name>
    <name type="common">Staghorn coral</name>
    <dbReference type="NCBI Taxonomy" id="6130"/>
    <lineage>
        <taxon>Eukaryota</taxon>
        <taxon>Metazoa</taxon>
        <taxon>Cnidaria</taxon>
        <taxon>Anthozoa</taxon>
        <taxon>Hexacorallia</taxon>
        <taxon>Scleractinia</taxon>
        <taxon>Astrocoeniina</taxon>
        <taxon>Acroporidae</taxon>
        <taxon>Acropora</taxon>
    </lineage>
</organism>
<dbReference type="InterPro" id="IPR010281">
    <property type="entry name" value="DUF885"/>
</dbReference>
<dbReference type="PANTHER" id="PTHR33361">
    <property type="entry name" value="GLR0591 PROTEIN"/>
    <property type="match status" value="1"/>
</dbReference>
<protein>
    <submittedName>
        <fullName evidence="1">Uncharacterized protein</fullName>
    </submittedName>
</protein>
<reference evidence="1" key="1">
    <citation type="journal article" date="2023" name="G3 (Bethesda)">
        <title>Whole genome assembly and annotation of the endangered Caribbean coral Acropora cervicornis.</title>
        <authorList>
            <person name="Selwyn J.D."/>
            <person name="Vollmer S.V."/>
        </authorList>
    </citation>
    <scope>NUCLEOTIDE SEQUENCE</scope>
    <source>
        <strain evidence="1">K2</strain>
    </source>
</reference>
<keyword evidence="2" id="KW-1185">Reference proteome</keyword>
<proteinExistence type="predicted"/>
<dbReference type="AlphaFoldDB" id="A0AAD9QSB6"/>
<dbReference type="Proteomes" id="UP001249851">
    <property type="component" value="Unassembled WGS sequence"/>
</dbReference>
<dbReference type="Pfam" id="PF05960">
    <property type="entry name" value="DUF885"/>
    <property type="match status" value="1"/>
</dbReference>
<sequence>MNILSLFSVFRYLRGVHMQHCVSSNVSSGLYSLPLEFVYVNNTADTSRPTNKSLPTGQLLDGKKSYEQIVTYFTTNSMTPNQINIMGYKMLAELYPQVLEVARLVTKESDNDTAKINFIQRMNHSDMYFTKEEIPRNESDEKAHVLCGDVESAKKYCPTRWRALENWFAEARMVFSLLDPKTIKMFHFNGPKQTTPSCPIGLAPDFNPSAAPNYNDGGKDCKKSAKYNIPFFVERPGPKYEEWSTNAHEGRPGHHTQVQGLLEHFIDKCGGVIKWLDAETYYTAFTEGWALYAENPLIGEDTDTYKNEPWQKYGMLKWQVWRALRLIVDSGLHSKGYSREKSLKFFSDYAWDESATASNEVTRYQSVPGQATAYMIGQQQIEDLRNKAKKELGSKFDLRDFHYHLLSQGSSPLSHLEQSINAYVNCVKNEKDPGCHDILNPIEVKDKGTEDTEKNDIYRPRRQHYF</sequence>
<accession>A0AAD9QSB6</accession>